<feature type="chain" id="PRO_5004519181" evidence="1">
    <location>
        <begin position="19"/>
        <end position="125"/>
    </location>
</feature>
<protein>
    <submittedName>
        <fullName evidence="2">Uncharacterized protein</fullName>
    </submittedName>
</protein>
<dbReference type="EMBL" id="KE145359">
    <property type="protein sequence ID" value="EPE32180.1"/>
    <property type="molecule type" value="Genomic_DNA"/>
</dbReference>
<dbReference type="AlphaFoldDB" id="S3D2Z2"/>
<sequence length="125" mass="13441">MQLFKLAALAIFTTTALAMTDAEVASARQAKLDLDAASGLEERTSGFVQEVRIEERKDCDGSGTKKCTCRAGSSGVYCGLCNAVVDKGDSPKWTGYIFQCDGTKCCEYGKATHCAASTYDNWCPR</sequence>
<dbReference type="Proteomes" id="UP000016922">
    <property type="component" value="Unassembled WGS sequence"/>
</dbReference>
<evidence type="ECO:0000313" key="2">
    <source>
        <dbReference type="EMBL" id="EPE32180.1"/>
    </source>
</evidence>
<dbReference type="OrthoDB" id="5394791at2759"/>
<dbReference type="RefSeq" id="XP_008080192.1">
    <property type="nucleotide sequence ID" value="XM_008082001.1"/>
</dbReference>
<dbReference type="KEGG" id="glz:GLAREA_07313"/>
<accession>S3D2Z2</accession>
<evidence type="ECO:0000313" key="3">
    <source>
        <dbReference type="Proteomes" id="UP000016922"/>
    </source>
</evidence>
<feature type="signal peptide" evidence="1">
    <location>
        <begin position="1"/>
        <end position="18"/>
    </location>
</feature>
<keyword evidence="3" id="KW-1185">Reference proteome</keyword>
<dbReference type="HOGENOM" id="CLU_156724_0_0_1"/>
<organism evidence="2 3">
    <name type="scientific">Glarea lozoyensis (strain ATCC 20868 / MF5171)</name>
    <dbReference type="NCBI Taxonomy" id="1116229"/>
    <lineage>
        <taxon>Eukaryota</taxon>
        <taxon>Fungi</taxon>
        <taxon>Dikarya</taxon>
        <taxon>Ascomycota</taxon>
        <taxon>Pezizomycotina</taxon>
        <taxon>Leotiomycetes</taxon>
        <taxon>Helotiales</taxon>
        <taxon>Helotiaceae</taxon>
        <taxon>Glarea</taxon>
    </lineage>
</organism>
<gene>
    <name evidence="2" type="ORF">GLAREA_07313</name>
</gene>
<name>S3D2Z2_GLAL2</name>
<reference evidence="2 3" key="1">
    <citation type="journal article" date="2013" name="BMC Genomics">
        <title>Genomics-driven discovery of the pneumocandin biosynthetic gene cluster in the fungus Glarea lozoyensis.</title>
        <authorList>
            <person name="Chen L."/>
            <person name="Yue Q."/>
            <person name="Zhang X."/>
            <person name="Xiang M."/>
            <person name="Wang C."/>
            <person name="Li S."/>
            <person name="Che Y."/>
            <person name="Ortiz-Lopez F.J."/>
            <person name="Bills G.F."/>
            <person name="Liu X."/>
            <person name="An Z."/>
        </authorList>
    </citation>
    <scope>NUCLEOTIDE SEQUENCE [LARGE SCALE GENOMIC DNA]</scope>
    <source>
        <strain evidence="3">ATCC 20868 / MF5171</strain>
    </source>
</reference>
<proteinExistence type="predicted"/>
<keyword evidence="1" id="KW-0732">Signal</keyword>
<evidence type="ECO:0000256" key="1">
    <source>
        <dbReference type="SAM" id="SignalP"/>
    </source>
</evidence>
<dbReference type="GeneID" id="19466366"/>